<dbReference type="Proteomes" id="UP000801492">
    <property type="component" value="Unassembled WGS sequence"/>
</dbReference>
<comment type="pathway">
    <text evidence="3">Aromatic compound metabolism; melatonin biosynthesis; melatonin from serotonin: step 1/2.</text>
</comment>
<evidence type="ECO:0000256" key="13">
    <source>
        <dbReference type="ARBA" id="ARBA00052491"/>
    </source>
</evidence>
<evidence type="ECO:0000256" key="8">
    <source>
        <dbReference type="ARBA" id="ARBA00051284"/>
    </source>
</evidence>
<dbReference type="AlphaFoldDB" id="A0A8K0D1R0"/>
<evidence type="ECO:0000256" key="1">
    <source>
        <dbReference type="ARBA" id="ARBA00022679"/>
    </source>
</evidence>
<evidence type="ECO:0000256" key="4">
    <source>
        <dbReference type="ARBA" id="ARBA00038182"/>
    </source>
</evidence>
<comment type="catalytic activity">
    <reaction evidence="7">
        <text>serotonin + octadecanoyl-CoA = N-octadecanoyl-serotonin + CoA + H(+)</text>
        <dbReference type="Rhea" id="RHEA:51400"/>
        <dbReference type="ChEBI" id="CHEBI:15378"/>
        <dbReference type="ChEBI" id="CHEBI:57287"/>
        <dbReference type="ChEBI" id="CHEBI:57394"/>
        <dbReference type="ChEBI" id="CHEBI:134065"/>
        <dbReference type="ChEBI" id="CHEBI:350546"/>
    </reaction>
    <physiologicalReaction direction="left-to-right" evidence="7">
        <dbReference type="Rhea" id="RHEA:51401"/>
    </physiologicalReaction>
</comment>
<dbReference type="Gene3D" id="3.40.630.30">
    <property type="match status" value="1"/>
</dbReference>
<comment type="catalytic activity">
    <reaction evidence="13">
        <text>serotonin + acetyl-CoA = N-acetylserotonin + CoA + H(+)</text>
        <dbReference type="Rhea" id="RHEA:25217"/>
        <dbReference type="ChEBI" id="CHEBI:15378"/>
        <dbReference type="ChEBI" id="CHEBI:17697"/>
        <dbReference type="ChEBI" id="CHEBI:57287"/>
        <dbReference type="ChEBI" id="CHEBI:57288"/>
        <dbReference type="ChEBI" id="CHEBI:350546"/>
        <dbReference type="EC" id="2.3.1.87"/>
    </reaction>
    <physiologicalReaction direction="left-to-right" evidence="13">
        <dbReference type="Rhea" id="RHEA:25218"/>
    </physiologicalReaction>
</comment>
<comment type="catalytic activity">
    <reaction evidence="10">
        <text>serotonin + (9Z)-octadecenoyl-CoA = N-(9Z-octadecenoyl)-serotonin + CoA + H(+)</text>
        <dbReference type="Rhea" id="RHEA:51392"/>
        <dbReference type="ChEBI" id="CHEBI:15378"/>
        <dbReference type="ChEBI" id="CHEBI:57287"/>
        <dbReference type="ChEBI" id="CHEBI:57387"/>
        <dbReference type="ChEBI" id="CHEBI:134064"/>
        <dbReference type="ChEBI" id="CHEBI:350546"/>
    </reaction>
    <physiologicalReaction direction="left-to-right" evidence="10">
        <dbReference type="Rhea" id="RHEA:51393"/>
    </physiologicalReaction>
</comment>
<evidence type="ECO:0000256" key="9">
    <source>
        <dbReference type="ARBA" id="ARBA00051711"/>
    </source>
</evidence>
<dbReference type="GO" id="GO:0004059">
    <property type="term" value="F:aralkylamine N-acetyltransferase activity"/>
    <property type="evidence" value="ECO:0007669"/>
    <property type="project" value="UniProtKB-EC"/>
</dbReference>
<evidence type="ECO:0000256" key="6">
    <source>
        <dbReference type="ARBA" id="ARBA00050189"/>
    </source>
</evidence>
<organism evidence="15 16">
    <name type="scientific">Ignelater luminosus</name>
    <name type="common">Cucubano</name>
    <name type="synonym">Pyrophorus luminosus</name>
    <dbReference type="NCBI Taxonomy" id="2038154"/>
    <lineage>
        <taxon>Eukaryota</taxon>
        <taxon>Metazoa</taxon>
        <taxon>Ecdysozoa</taxon>
        <taxon>Arthropoda</taxon>
        <taxon>Hexapoda</taxon>
        <taxon>Insecta</taxon>
        <taxon>Pterygota</taxon>
        <taxon>Neoptera</taxon>
        <taxon>Endopterygota</taxon>
        <taxon>Coleoptera</taxon>
        <taxon>Polyphaga</taxon>
        <taxon>Elateriformia</taxon>
        <taxon>Elateroidea</taxon>
        <taxon>Elateridae</taxon>
        <taxon>Agrypninae</taxon>
        <taxon>Pyrophorini</taxon>
        <taxon>Ignelater</taxon>
    </lineage>
</organism>
<dbReference type="InterPro" id="IPR016181">
    <property type="entry name" value="Acyl_CoA_acyltransferase"/>
</dbReference>
<dbReference type="PROSITE" id="PS51186">
    <property type="entry name" value="GNAT"/>
    <property type="match status" value="1"/>
</dbReference>
<keyword evidence="1" id="KW-0808">Transferase</keyword>
<accession>A0A8K0D1R0</accession>
<name>A0A8K0D1R0_IGNLU</name>
<dbReference type="SUPFAM" id="SSF55729">
    <property type="entry name" value="Acyl-CoA N-acyltransferases (Nat)"/>
    <property type="match status" value="1"/>
</dbReference>
<gene>
    <name evidence="15" type="ORF">ILUMI_10669</name>
</gene>
<evidence type="ECO:0000313" key="16">
    <source>
        <dbReference type="Proteomes" id="UP000801492"/>
    </source>
</evidence>
<keyword evidence="2" id="KW-0012">Acyltransferase</keyword>
<proteinExistence type="inferred from homology"/>
<comment type="catalytic activity">
    <reaction evidence="11">
        <text>serotonin + hexadecanoyl-CoA = N-hexadecanoyl-serotonin + CoA + H(+)</text>
        <dbReference type="Rhea" id="RHEA:51384"/>
        <dbReference type="ChEBI" id="CHEBI:15378"/>
        <dbReference type="ChEBI" id="CHEBI:57287"/>
        <dbReference type="ChEBI" id="CHEBI:57379"/>
        <dbReference type="ChEBI" id="CHEBI:134059"/>
        <dbReference type="ChEBI" id="CHEBI:350546"/>
    </reaction>
    <physiologicalReaction direction="left-to-right" evidence="11">
        <dbReference type="Rhea" id="RHEA:51385"/>
    </physiologicalReaction>
</comment>
<comment type="catalytic activity">
    <reaction evidence="9">
        <text>dopamine + acetyl-CoA = N-acetyldopamine + CoA + H(+)</text>
        <dbReference type="Rhea" id="RHEA:51388"/>
        <dbReference type="ChEBI" id="CHEBI:15378"/>
        <dbReference type="ChEBI" id="CHEBI:57287"/>
        <dbReference type="ChEBI" id="CHEBI:57288"/>
        <dbReference type="ChEBI" id="CHEBI:59905"/>
        <dbReference type="ChEBI" id="CHEBI:125678"/>
    </reaction>
    <physiologicalReaction direction="left-to-right" evidence="9">
        <dbReference type="Rhea" id="RHEA:51389"/>
    </physiologicalReaction>
</comment>
<dbReference type="EC" id="2.3.1.87" evidence="5"/>
<comment type="catalytic activity">
    <reaction evidence="12">
        <text>dopamine + hexadecanoyl-CoA = N-hexadecanoyl-dopamine + CoA + H(+)</text>
        <dbReference type="Rhea" id="RHEA:51376"/>
        <dbReference type="ChEBI" id="CHEBI:15378"/>
        <dbReference type="ChEBI" id="CHEBI:57287"/>
        <dbReference type="ChEBI" id="CHEBI:57379"/>
        <dbReference type="ChEBI" id="CHEBI:59905"/>
        <dbReference type="ChEBI" id="CHEBI:134058"/>
    </reaction>
    <physiologicalReaction direction="left-to-right" evidence="12">
        <dbReference type="Rhea" id="RHEA:51377"/>
    </physiologicalReaction>
</comment>
<keyword evidence="16" id="KW-1185">Reference proteome</keyword>
<dbReference type="InterPro" id="IPR000182">
    <property type="entry name" value="GNAT_dom"/>
</dbReference>
<comment type="catalytic activity">
    <reaction evidence="8">
        <text>serotonin + (5Z,8Z,11Z,14Z)-eicosatetraenoyl-CoA = N-[(5Z,8Z,11Z,14Z)-eicosatetraenoyl]-serotonin + CoA + H(+)</text>
        <dbReference type="Rhea" id="RHEA:51396"/>
        <dbReference type="ChEBI" id="CHEBI:15378"/>
        <dbReference type="ChEBI" id="CHEBI:57287"/>
        <dbReference type="ChEBI" id="CHEBI:57368"/>
        <dbReference type="ChEBI" id="CHEBI:132255"/>
        <dbReference type="ChEBI" id="CHEBI:350546"/>
    </reaction>
    <physiologicalReaction direction="left-to-right" evidence="8">
        <dbReference type="Rhea" id="RHEA:51397"/>
    </physiologicalReaction>
</comment>
<evidence type="ECO:0000256" key="3">
    <source>
        <dbReference type="ARBA" id="ARBA00037926"/>
    </source>
</evidence>
<dbReference type="EMBL" id="VTPC01005851">
    <property type="protein sequence ID" value="KAF2895506.1"/>
    <property type="molecule type" value="Genomic_DNA"/>
</dbReference>
<feature type="domain" description="N-acetyltransferase" evidence="14">
    <location>
        <begin position="7"/>
        <end position="202"/>
    </location>
</feature>
<dbReference type="OrthoDB" id="41532at2759"/>
<dbReference type="Pfam" id="PF00583">
    <property type="entry name" value="Acetyltransf_1"/>
    <property type="match status" value="1"/>
</dbReference>
<sequence>MADLYSYKIKKITSQDKENILLVLQQTFYKDEPLNEYLNRERGEEIIPKDRGRTSLGAIDEELSFMAVSSSTNEIAGICLNEVYSENSAYDNHPNPVKIKRLVHRLEEESAKLVKLEYENDKVLYVKQISIKSEWRNKGIGLELLKHTRELAKEKGFSQIRSICTSAYSAKILENLGFKCVHSIKYEDYKIDGKIVFKPEFPHTHIKLMILEI</sequence>
<evidence type="ECO:0000256" key="11">
    <source>
        <dbReference type="ARBA" id="ARBA00052178"/>
    </source>
</evidence>
<dbReference type="FunFam" id="3.40.630.30:FF:000046">
    <property type="entry name" value="Dopamine N-acetyltransferase"/>
    <property type="match status" value="1"/>
</dbReference>
<comment type="catalytic activity">
    <reaction evidence="6">
        <text>dopamine + (9Z)-octadecenoyl-CoA = N-(9Z-octadecanoyl)-dopamine + CoA + H(+)</text>
        <dbReference type="Rhea" id="RHEA:51380"/>
        <dbReference type="ChEBI" id="CHEBI:15378"/>
        <dbReference type="ChEBI" id="CHEBI:31883"/>
        <dbReference type="ChEBI" id="CHEBI:57287"/>
        <dbReference type="ChEBI" id="CHEBI:57387"/>
        <dbReference type="ChEBI" id="CHEBI:59905"/>
    </reaction>
    <physiologicalReaction direction="left-to-right" evidence="6">
        <dbReference type="Rhea" id="RHEA:51381"/>
    </physiologicalReaction>
</comment>
<comment type="caution">
    <text evidence="15">The sequence shown here is derived from an EMBL/GenBank/DDBJ whole genome shotgun (WGS) entry which is preliminary data.</text>
</comment>
<reference evidence="15" key="1">
    <citation type="submission" date="2019-08" db="EMBL/GenBank/DDBJ databases">
        <title>The genome of the North American firefly Photinus pyralis.</title>
        <authorList>
            <consortium name="Photinus pyralis genome working group"/>
            <person name="Fallon T.R."/>
            <person name="Sander Lower S.E."/>
            <person name="Weng J.-K."/>
        </authorList>
    </citation>
    <scope>NUCLEOTIDE SEQUENCE</scope>
    <source>
        <strain evidence="15">TRF0915ILg1</strain>
        <tissue evidence="15">Whole body</tissue>
    </source>
</reference>
<evidence type="ECO:0000313" key="15">
    <source>
        <dbReference type="EMBL" id="KAF2895506.1"/>
    </source>
</evidence>
<dbReference type="CDD" id="cd04301">
    <property type="entry name" value="NAT_SF"/>
    <property type="match status" value="1"/>
</dbReference>
<evidence type="ECO:0000256" key="7">
    <source>
        <dbReference type="ARBA" id="ARBA00050849"/>
    </source>
</evidence>
<evidence type="ECO:0000256" key="5">
    <source>
        <dbReference type="ARBA" id="ARBA00039114"/>
    </source>
</evidence>
<dbReference type="PANTHER" id="PTHR20905">
    <property type="entry name" value="N-ACETYLTRANSFERASE-RELATED"/>
    <property type="match status" value="1"/>
</dbReference>
<evidence type="ECO:0000256" key="10">
    <source>
        <dbReference type="ARBA" id="ARBA00051823"/>
    </source>
</evidence>
<protein>
    <recommendedName>
        <fullName evidence="5">aralkylamine N-acetyltransferase</fullName>
        <ecNumber evidence="5">2.3.1.87</ecNumber>
    </recommendedName>
</protein>
<evidence type="ECO:0000256" key="2">
    <source>
        <dbReference type="ARBA" id="ARBA00023315"/>
    </source>
</evidence>
<evidence type="ECO:0000259" key="14">
    <source>
        <dbReference type="PROSITE" id="PS51186"/>
    </source>
</evidence>
<dbReference type="PANTHER" id="PTHR20905:SF1">
    <property type="entry name" value="AT07410P-RELATED"/>
    <property type="match status" value="1"/>
</dbReference>
<evidence type="ECO:0000256" key="12">
    <source>
        <dbReference type="ARBA" id="ARBA00052335"/>
    </source>
</evidence>
<comment type="similarity">
    <text evidence="4">Belongs to the acetyltransferase family. AANAT subfamily.</text>
</comment>